<keyword evidence="2" id="KW-0238">DNA-binding</keyword>
<dbReference type="Gene3D" id="3.40.50.2300">
    <property type="match status" value="1"/>
</dbReference>
<name>A0A1I6LXW7_9BACT</name>
<keyword evidence="1 3" id="KW-0597">Phosphoprotein</keyword>
<dbReference type="Pfam" id="PF00196">
    <property type="entry name" value="GerE"/>
    <property type="match status" value="1"/>
</dbReference>
<dbReference type="GO" id="GO:0000160">
    <property type="term" value="P:phosphorelay signal transduction system"/>
    <property type="evidence" value="ECO:0007669"/>
    <property type="project" value="InterPro"/>
</dbReference>
<evidence type="ECO:0000259" key="4">
    <source>
        <dbReference type="PROSITE" id="PS50043"/>
    </source>
</evidence>
<evidence type="ECO:0000256" key="2">
    <source>
        <dbReference type="ARBA" id="ARBA00023125"/>
    </source>
</evidence>
<dbReference type="SUPFAM" id="SSF46894">
    <property type="entry name" value="C-terminal effector domain of the bipartite response regulators"/>
    <property type="match status" value="1"/>
</dbReference>
<reference evidence="6 7" key="1">
    <citation type="submission" date="2016-10" db="EMBL/GenBank/DDBJ databases">
        <authorList>
            <person name="de Groot N.N."/>
        </authorList>
    </citation>
    <scope>NUCLEOTIDE SEQUENCE [LARGE SCALE GENOMIC DNA]</scope>
    <source>
        <strain evidence="6 7">DSM 21001</strain>
    </source>
</reference>
<keyword evidence="7" id="KW-1185">Reference proteome</keyword>
<dbReference type="PANTHER" id="PTHR43214">
    <property type="entry name" value="TWO-COMPONENT RESPONSE REGULATOR"/>
    <property type="match status" value="1"/>
</dbReference>
<dbReference type="PROSITE" id="PS50110">
    <property type="entry name" value="RESPONSE_REGULATORY"/>
    <property type="match status" value="1"/>
</dbReference>
<dbReference type="Proteomes" id="UP000199024">
    <property type="component" value="Unassembled WGS sequence"/>
</dbReference>
<dbReference type="EMBL" id="FOZL01000001">
    <property type="protein sequence ID" value="SFS08132.1"/>
    <property type="molecule type" value="Genomic_DNA"/>
</dbReference>
<dbReference type="SMART" id="SM00421">
    <property type="entry name" value="HTH_LUXR"/>
    <property type="match status" value="1"/>
</dbReference>
<feature type="modified residue" description="4-aspartylphosphate" evidence="3">
    <location>
        <position position="57"/>
    </location>
</feature>
<evidence type="ECO:0000259" key="5">
    <source>
        <dbReference type="PROSITE" id="PS50110"/>
    </source>
</evidence>
<evidence type="ECO:0000313" key="6">
    <source>
        <dbReference type="EMBL" id="SFS08132.1"/>
    </source>
</evidence>
<dbReference type="PANTHER" id="PTHR43214:SF43">
    <property type="entry name" value="TWO-COMPONENT RESPONSE REGULATOR"/>
    <property type="match status" value="1"/>
</dbReference>
<dbReference type="InterPro" id="IPR039420">
    <property type="entry name" value="WalR-like"/>
</dbReference>
<evidence type="ECO:0000313" key="7">
    <source>
        <dbReference type="Proteomes" id="UP000199024"/>
    </source>
</evidence>
<feature type="domain" description="HTH luxR-type" evidence="4">
    <location>
        <begin position="138"/>
        <end position="203"/>
    </location>
</feature>
<dbReference type="InterPro" id="IPR058245">
    <property type="entry name" value="NreC/VraR/RcsB-like_REC"/>
</dbReference>
<dbReference type="CDD" id="cd17535">
    <property type="entry name" value="REC_NarL-like"/>
    <property type="match status" value="1"/>
</dbReference>
<proteinExistence type="predicted"/>
<protein>
    <submittedName>
        <fullName evidence="6">Two component transcriptional regulator, LuxR family</fullName>
    </submittedName>
</protein>
<dbReference type="InterPro" id="IPR001789">
    <property type="entry name" value="Sig_transdc_resp-reg_receiver"/>
</dbReference>
<dbReference type="Pfam" id="PF00072">
    <property type="entry name" value="Response_reg"/>
    <property type="match status" value="1"/>
</dbReference>
<evidence type="ECO:0000256" key="1">
    <source>
        <dbReference type="ARBA" id="ARBA00022553"/>
    </source>
</evidence>
<dbReference type="OrthoDB" id="9787019at2"/>
<dbReference type="STRING" id="474950.SAMN05421771_1436"/>
<dbReference type="CDD" id="cd06170">
    <property type="entry name" value="LuxR_C_like"/>
    <property type="match status" value="1"/>
</dbReference>
<dbReference type="InterPro" id="IPR011006">
    <property type="entry name" value="CheY-like_superfamily"/>
</dbReference>
<evidence type="ECO:0000256" key="3">
    <source>
        <dbReference type="PROSITE-ProRule" id="PRU00169"/>
    </source>
</evidence>
<dbReference type="GO" id="GO:0003677">
    <property type="term" value="F:DNA binding"/>
    <property type="evidence" value="ECO:0007669"/>
    <property type="project" value="UniProtKB-KW"/>
</dbReference>
<dbReference type="InterPro" id="IPR000792">
    <property type="entry name" value="Tscrpt_reg_LuxR_C"/>
</dbReference>
<dbReference type="AlphaFoldDB" id="A0A1I6LXW7"/>
<dbReference type="SMART" id="SM00448">
    <property type="entry name" value="REC"/>
    <property type="match status" value="1"/>
</dbReference>
<dbReference type="PRINTS" id="PR00038">
    <property type="entry name" value="HTHLUXR"/>
</dbReference>
<sequence>MSRAIRILIAEDHPLMRSGIIAEISAESDLEVVATAEDGQQAVELFRVHQPDISLIDIRLPKMNGLQVIEAIRLDHPSARVIVLTTAAGDAHAVRAFKAGAASYLLKHMLRDELIQAIRDVHAGKRRIPTEVAKIMAESSLTDPITGREIEVLARVAEGLSNKEIAAVLFISEYTVKAHLKTILQKLGANDRTHAVMIALQRGFLDA</sequence>
<gene>
    <name evidence="6" type="ORF">SAMN05421771_1436</name>
</gene>
<dbReference type="GO" id="GO:0006355">
    <property type="term" value="P:regulation of DNA-templated transcription"/>
    <property type="evidence" value="ECO:0007669"/>
    <property type="project" value="InterPro"/>
</dbReference>
<feature type="domain" description="Response regulatory" evidence="5">
    <location>
        <begin position="6"/>
        <end position="122"/>
    </location>
</feature>
<dbReference type="SUPFAM" id="SSF52172">
    <property type="entry name" value="CheY-like"/>
    <property type="match status" value="1"/>
</dbReference>
<accession>A0A1I6LXW7</accession>
<organism evidence="6 7">
    <name type="scientific">Granulicella pectinivorans</name>
    <dbReference type="NCBI Taxonomy" id="474950"/>
    <lineage>
        <taxon>Bacteria</taxon>
        <taxon>Pseudomonadati</taxon>
        <taxon>Acidobacteriota</taxon>
        <taxon>Terriglobia</taxon>
        <taxon>Terriglobales</taxon>
        <taxon>Acidobacteriaceae</taxon>
        <taxon>Granulicella</taxon>
    </lineage>
</organism>
<dbReference type="InterPro" id="IPR016032">
    <property type="entry name" value="Sig_transdc_resp-reg_C-effctor"/>
</dbReference>
<dbReference type="PROSITE" id="PS50043">
    <property type="entry name" value="HTH_LUXR_2"/>
    <property type="match status" value="1"/>
</dbReference>
<dbReference type="RefSeq" id="WP_089837932.1">
    <property type="nucleotide sequence ID" value="NZ_FOZL01000001.1"/>
</dbReference>